<dbReference type="InterPro" id="IPR043128">
    <property type="entry name" value="Rev_trsase/Diguanyl_cyclase"/>
</dbReference>
<dbReference type="PROSITE" id="PS50887">
    <property type="entry name" value="GGDEF"/>
    <property type="match status" value="1"/>
</dbReference>
<feature type="domain" description="GGDEF" evidence="3">
    <location>
        <begin position="273"/>
        <end position="411"/>
    </location>
</feature>
<keyword evidence="5" id="KW-1185">Reference proteome</keyword>
<dbReference type="PANTHER" id="PTHR44757:SF2">
    <property type="entry name" value="BIOFILM ARCHITECTURE MAINTENANCE PROTEIN MBAA"/>
    <property type="match status" value="1"/>
</dbReference>
<organism evidence="4 5">
    <name type="scientific">Kineococcus gynurae</name>
    <dbReference type="NCBI Taxonomy" id="452979"/>
    <lineage>
        <taxon>Bacteria</taxon>
        <taxon>Bacillati</taxon>
        <taxon>Actinomycetota</taxon>
        <taxon>Actinomycetes</taxon>
        <taxon>Kineosporiales</taxon>
        <taxon>Kineosporiaceae</taxon>
        <taxon>Kineococcus</taxon>
    </lineage>
</organism>
<feature type="transmembrane region" description="Helical" evidence="1">
    <location>
        <begin position="94"/>
        <end position="114"/>
    </location>
</feature>
<comment type="caution">
    <text evidence="4">The sequence shown here is derived from an EMBL/GenBank/DDBJ whole genome shotgun (WGS) entry which is preliminary data.</text>
</comment>
<evidence type="ECO:0000313" key="4">
    <source>
        <dbReference type="EMBL" id="MFB9376187.1"/>
    </source>
</evidence>
<evidence type="ECO:0000259" key="2">
    <source>
        <dbReference type="PROSITE" id="PS50883"/>
    </source>
</evidence>
<evidence type="ECO:0000256" key="1">
    <source>
        <dbReference type="SAM" id="Phobius"/>
    </source>
</evidence>
<keyword evidence="1" id="KW-0812">Transmembrane</keyword>
<dbReference type="RefSeq" id="WP_380134750.1">
    <property type="nucleotide sequence ID" value="NZ_JBHLUI010000002.1"/>
</dbReference>
<evidence type="ECO:0000259" key="3">
    <source>
        <dbReference type="PROSITE" id="PS50887"/>
    </source>
</evidence>
<dbReference type="CDD" id="cd01948">
    <property type="entry name" value="EAL"/>
    <property type="match status" value="1"/>
</dbReference>
<dbReference type="InterPro" id="IPR000160">
    <property type="entry name" value="GGDEF_dom"/>
</dbReference>
<feature type="domain" description="EAL" evidence="2">
    <location>
        <begin position="419"/>
        <end position="671"/>
    </location>
</feature>
<feature type="transmembrane region" description="Helical" evidence="1">
    <location>
        <begin position="126"/>
        <end position="146"/>
    </location>
</feature>
<dbReference type="InterPro" id="IPR029787">
    <property type="entry name" value="Nucleotide_cyclase"/>
</dbReference>
<dbReference type="InterPro" id="IPR035919">
    <property type="entry name" value="EAL_sf"/>
</dbReference>
<name>A0ABV5LQ12_9ACTN</name>
<accession>A0ABV5LQ12</accession>
<dbReference type="Proteomes" id="UP001589748">
    <property type="component" value="Unassembled WGS sequence"/>
</dbReference>
<dbReference type="SMART" id="SM00267">
    <property type="entry name" value="GGDEF"/>
    <property type="match status" value="1"/>
</dbReference>
<proteinExistence type="predicted"/>
<keyword evidence="1" id="KW-1133">Transmembrane helix</keyword>
<dbReference type="InterPro" id="IPR001633">
    <property type="entry name" value="EAL_dom"/>
</dbReference>
<dbReference type="PANTHER" id="PTHR44757">
    <property type="entry name" value="DIGUANYLATE CYCLASE DGCP"/>
    <property type="match status" value="1"/>
</dbReference>
<dbReference type="InterPro" id="IPR052155">
    <property type="entry name" value="Biofilm_reg_signaling"/>
</dbReference>
<dbReference type="SUPFAM" id="SSF55073">
    <property type="entry name" value="Nucleotide cyclase"/>
    <property type="match status" value="1"/>
</dbReference>
<feature type="transmembrane region" description="Helical" evidence="1">
    <location>
        <begin position="29"/>
        <end position="47"/>
    </location>
</feature>
<reference evidence="4 5" key="1">
    <citation type="submission" date="2024-09" db="EMBL/GenBank/DDBJ databases">
        <authorList>
            <person name="Sun Q."/>
            <person name="Mori K."/>
        </authorList>
    </citation>
    <scope>NUCLEOTIDE SEQUENCE [LARGE SCALE GENOMIC DNA]</scope>
    <source>
        <strain evidence="4 5">TISTR 1856</strain>
    </source>
</reference>
<dbReference type="Pfam" id="PF00563">
    <property type="entry name" value="EAL"/>
    <property type="match status" value="1"/>
</dbReference>
<dbReference type="SUPFAM" id="SSF141868">
    <property type="entry name" value="EAL domain-like"/>
    <property type="match status" value="1"/>
</dbReference>
<dbReference type="CDD" id="cd01949">
    <property type="entry name" value="GGDEF"/>
    <property type="match status" value="1"/>
</dbReference>
<dbReference type="Gene3D" id="3.20.20.450">
    <property type="entry name" value="EAL domain"/>
    <property type="match status" value="1"/>
</dbReference>
<protein>
    <submittedName>
        <fullName evidence="4">Bifunctional diguanylate cyclase/phosphodiesterase</fullName>
    </submittedName>
</protein>
<evidence type="ECO:0000313" key="5">
    <source>
        <dbReference type="Proteomes" id="UP001589748"/>
    </source>
</evidence>
<dbReference type="EMBL" id="JBHMDM010000002">
    <property type="protein sequence ID" value="MFB9376187.1"/>
    <property type="molecule type" value="Genomic_DNA"/>
</dbReference>
<keyword evidence="1" id="KW-0472">Membrane</keyword>
<feature type="transmembrane region" description="Helical" evidence="1">
    <location>
        <begin position="152"/>
        <end position="173"/>
    </location>
</feature>
<feature type="transmembrane region" description="Helical" evidence="1">
    <location>
        <begin position="59"/>
        <end position="82"/>
    </location>
</feature>
<gene>
    <name evidence="4" type="ORF">ACFFVI_04315</name>
</gene>
<sequence>MTALLTVAGVLTTPAGALALVGPAPVWSLLLGLLGLGSLYLGQVFLLRQRVRVEVRSSWLDPIGWTLAGAAAMIGLVGPAYQRLAGIDLAQADLSMASVALSLSSALFAASTVVRCGVREDPRVGWLSLGAVSILGSQVLLMLHAVGVGIPLLTAQLSMAVTSFAYLAVLYARPETLPPRRPMPWRQHVLSGLVTTLTALVVILGVDRSAPMVPALALAVGAIGCVGVIAYVTVRDVVALQGSHEEALTDELTGLANRRALLRALAGGPHGQYGAALLLLDLNRFKQVNDGLGHHAGDTLLRQVARRLRGEIPPEAVLARIGGDEFAVLLPGAGALDAATLADTLTQALRTDFSLSDHVVNVGASLGMAVVEPGCWNPPFEAAAAELMRQADTAMYVAKAEGRGPVLHEERHDDDARTRLTLLEELRKALRAGHIGLHYQPQVDVRDGRVRGVEALVRWQHTTRGTISPFHFLPLAEDAGLMPEITATVLEQAVRQAAEWYRTGFAVPVSVNLSADDITPDLETTITALLRKHRLPPEGLVLEITETSVMHDPTAAAMVLRGIRELGAGVSLDDYGTGHSSLTLLLRLPVTEVKIDRSFVSSLPDDARHTAVIRSTIELAHSLGMHVVAEGVETHAMLGALRELGCDISQGYLHSPPVPPAELPGILRHSGVAVLADR</sequence>
<dbReference type="SMART" id="SM00052">
    <property type="entry name" value="EAL"/>
    <property type="match status" value="1"/>
</dbReference>
<dbReference type="Pfam" id="PF00990">
    <property type="entry name" value="GGDEF"/>
    <property type="match status" value="1"/>
</dbReference>
<dbReference type="Gene3D" id="3.30.70.270">
    <property type="match status" value="1"/>
</dbReference>
<dbReference type="PROSITE" id="PS50883">
    <property type="entry name" value="EAL"/>
    <property type="match status" value="1"/>
</dbReference>
<feature type="transmembrane region" description="Helical" evidence="1">
    <location>
        <begin position="212"/>
        <end position="234"/>
    </location>
</feature>
<dbReference type="NCBIfam" id="TIGR00254">
    <property type="entry name" value="GGDEF"/>
    <property type="match status" value="1"/>
</dbReference>
<feature type="transmembrane region" description="Helical" evidence="1">
    <location>
        <begin position="185"/>
        <end position="206"/>
    </location>
</feature>